<dbReference type="Proteomes" id="UP000076770">
    <property type="component" value="Chromosome i"/>
</dbReference>
<dbReference type="EMBL" id="LT549890">
    <property type="protein sequence ID" value="SAI83962.1"/>
    <property type="molecule type" value="Genomic_DNA"/>
</dbReference>
<evidence type="ECO:0000313" key="2">
    <source>
        <dbReference type="EMBL" id="SAI83962.1"/>
    </source>
</evidence>
<feature type="coiled-coil region" evidence="1">
    <location>
        <begin position="62"/>
        <end position="101"/>
    </location>
</feature>
<dbReference type="Pfam" id="PF26552">
    <property type="entry name" value="DUF8181"/>
    <property type="match status" value="1"/>
</dbReference>
<evidence type="ECO:0000313" key="3">
    <source>
        <dbReference type="Proteomes" id="UP000076770"/>
    </source>
</evidence>
<evidence type="ECO:0000256" key="1">
    <source>
        <dbReference type="SAM" id="Coils"/>
    </source>
</evidence>
<name>A0A157SXY0_SACSO</name>
<evidence type="ECO:0008006" key="4">
    <source>
        <dbReference type="Google" id="ProtNLM"/>
    </source>
</evidence>
<dbReference type="AlphaFoldDB" id="A0A157SXY0"/>
<dbReference type="InterPro" id="IPR058494">
    <property type="entry name" value="DUF8181"/>
</dbReference>
<organism evidence="2 3">
    <name type="scientific">Saccharolobus solfataricus</name>
    <name type="common">Sulfolobus solfataricus</name>
    <dbReference type="NCBI Taxonomy" id="2287"/>
    <lineage>
        <taxon>Archaea</taxon>
        <taxon>Thermoproteota</taxon>
        <taxon>Thermoprotei</taxon>
        <taxon>Sulfolobales</taxon>
        <taxon>Sulfolobaceae</taxon>
        <taxon>Saccharolobus</taxon>
    </lineage>
</organism>
<dbReference type="Gene3D" id="1.20.5.2950">
    <property type="match status" value="1"/>
</dbReference>
<sequence>MMSEVKFNAYSKAIMEFEDEIKRIKKEIADDSKRLITLSDSYLSELRATAEKSLGDVQKLLNDEKKRQLDEIRNKYISEREKQLEEIRKEAEKNIDKVVNEVIRQLLGVFK</sequence>
<feature type="coiled-coil region" evidence="1">
    <location>
        <begin position="7"/>
        <end position="34"/>
    </location>
</feature>
<reference evidence="3" key="1">
    <citation type="submission" date="2016-04" db="EMBL/GenBank/DDBJ databases">
        <authorList>
            <person name="Shah S.A."/>
            <person name="Garrett R.A."/>
        </authorList>
    </citation>
    <scope>NUCLEOTIDE SEQUENCE [LARGE SCALE GENOMIC DNA]</scope>
    <source>
        <strain evidence="3">ATCC 35091 / DSM 1616 / JCM 8930 / NBRC 15331 / P1</strain>
    </source>
</reference>
<dbReference type="PATRIC" id="fig|2287.9.peg.413"/>
<accession>A0A157SXY0</accession>
<dbReference type="SMR" id="A0A157SXY0"/>
<gene>
    <name evidence="2" type="ORF">SSOP1_0407</name>
</gene>
<proteinExistence type="predicted"/>
<keyword evidence="1" id="KW-0175">Coiled coil</keyword>
<protein>
    <recommendedName>
        <fullName evidence="4">SARAH domain-containing protein</fullName>
    </recommendedName>
</protein>